<accession>A0ABZ1MWF4</accession>
<proteinExistence type="inferred from homology"/>
<sequence>MHAASAPTPAPARGTLATSSAPHLGAPDPGGQRLAGVVTMFGSGLSNQTGAAIGSLAFPVLGPIGVVAVRQYVAAIVLMAVGRPRPRTFTKEQWWPVLLLALVFGTMNLSLYSAIDRIGLGLAVTLEFLGPLSIALAASRRRVDACCALIAAAGVVTLMRPQPSTDYLGMGLGLLAAVCWASYILLNRTVGRRVPGVQGSAAAAGVSALMFLPVGIVLVVDHPPTAGSVAYALVAGVLSSAVPYLADLLTLRRVPARVFGLFMSVNPVLAAVVGWIVLGQNLGWTESAAIAAIVAANALSIATSRT</sequence>
<feature type="transmembrane region" description="Helical" evidence="3">
    <location>
        <begin position="167"/>
        <end position="186"/>
    </location>
</feature>
<evidence type="ECO:0000313" key="6">
    <source>
        <dbReference type="Proteomes" id="UP001621512"/>
    </source>
</evidence>
<dbReference type="InterPro" id="IPR037185">
    <property type="entry name" value="EmrE-like"/>
</dbReference>
<keyword evidence="6" id="KW-1185">Reference proteome</keyword>
<feature type="transmembrane region" description="Helical" evidence="3">
    <location>
        <begin position="94"/>
        <end position="112"/>
    </location>
</feature>
<dbReference type="RefSeq" id="WP_189722437.1">
    <property type="nucleotide sequence ID" value="NZ_BMUK01000002.1"/>
</dbReference>
<feature type="domain" description="EamA" evidence="4">
    <location>
        <begin position="168"/>
        <end position="299"/>
    </location>
</feature>
<dbReference type="InterPro" id="IPR000620">
    <property type="entry name" value="EamA_dom"/>
</dbReference>
<dbReference type="PANTHER" id="PTHR22911:SF37">
    <property type="entry name" value="THREONINE_HOMOSERINE EXPORTER RHTA"/>
    <property type="match status" value="1"/>
</dbReference>
<keyword evidence="3" id="KW-1133">Transmembrane helix</keyword>
<reference evidence="5 6" key="1">
    <citation type="submission" date="2022-10" db="EMBL/GenBank/DDBJ databases">
        <title>The complete genomes of actinobacterial strains from the NBC collection.</title>
        <authorList>
            <person name="Joergensen T.S."/>
            <person name="Alvarez Arevalo M."/>
            <person name="Sterndorff E.B."/>
            <person name="Faurdal D."/>
            <person name="Vuksanovic O."/>
            <person name="Mourched A.-S."/>
            <person name="Charusanti P."/>
            <person name="Shaw S."/>
            <person name="Blin K."/>
            <person name="Weber T."/>
        </authorList>
    </citation>
    <scope>NUCLEOTIDE SEQUENCE [LARGE SCALE GENOMIC DNA]</scope>
    <source>
        <strain evidence="5 6">NBC_00017</strain>
    </source>
</reference>
<evidence type="ECO:0000256" key="1">
    <source>
        <dbReference type="ARBA" id="ARBA00007362"/>
    </source>
</evidence>
<feature type="region of interest" description="Disordered" evidence="2">
    <location>
        <begin position="1"/>
        <end position="25"/>
    </location>
</feature>
<protein>
    <submittedName>
        <fullName evidence="5">EamA family transporter</fullName>
    </submittedName>
</protein>
<organism evidence="5 6">
    <name type="scientific">Streptomyces purpurascens</name>
    <dbReference type="NCBI Taxonomy" id="1924"/>
    <lineage>
        <taxon>Bacteria</taxon>
        <taxon>Bacillati</taxon>
        <taxon>Actinomycetota</taxon>
        <taxon>Actinomycetes</taxon>
        <taxon>Kitasatosporales</taxon>
        <taxon>Streptomycetaceae</taxon>
        <taxon>Streptomyces</taxon>
    </lineage>
</organism>
<dbReference type="PANTHER" id="PTHR22911">
    <property type="entry name" value="ACYL-MALONYL CONDENSING ENZYME-RELATED"/>
    <property type="match status" value="1"/>
</dbReference>
<dbReference type="Proteomes" id="UP001621512">
    <property type="component" value="Chromosome"/>
</dbReference>
<keyword evidence="3" id="KW-0472">Membrane</keyword>
<evidence type="ECO:0000313" key="5">
    <source>
        <dbReference type="EMBL" id="WTW31453.1"/>
    </source>
</evidence>
<keyword evidence="3" id="KW-0812">Transmembrane</keyword>
<comment type="similarity">
    <text evidence="1">Belongs to the EamA transporter family.</text>
</comment>
<dbReference type="Pfam" id="PF00892">
    <property type="entry name" value="EamA"/>
    <property type="match status" value="1"/>
</dbReference>
<gene>
    <name evidence="5" type="ORF">OHU35_37640</name>
</gene>
<dbReference type="SUPFAM" id="SSF103481">
    <property type="entry name" value="Multidrug resistance efflux transporter EmrE"/>
    <property type="match status" value="2"/>
</dbReference>
<name>A0ABZ1MWF4_STREF</name>
<evidence type="ECO:0000256" key="3">
    <source>
        <dbReference type="SAM" id="Phobius"/>
    </source>
</evidence>
<feature type="transmembrane region" description="Helical" evidence="3">
    <location>
        <begin position="198"/>
        <end position="220"/>
    </location>
</feature>
<feature type="transmembrane region" description="Helical" evidence="3">
    <location>
        <begin position="226"/>
        <end position="246"/>
    </location>
</feature>
<evidence type="ECO:0000259" key="4">
    <source>
        <dbReference type="Pfam" id="PF00892"/>
    </source>
</evidence>
<evidence type="ECO:0000256" key="2">
    <source>
        <dbReference type="SAM" id="MobiDB-lite"/>
    </source>
</evidence>
<feature type="transmembrane region" description="Helical" evidence="3">
    <location>
        <begin position="284"/>
        <end position="302"/>
    </location>
</feature>
<feature type="transmembrane region" description="Helical" evidence="3">
    <location>
        <begin position="60"/>
        <end position="82"/>
    </location>
</feature>
<feature type="transmembrane region" description="Helical" evidence="3">
    <location>
        <begin position="258"/>
        <end position="278"/>
    </location>
</feature>
<dbReference type="EMBL" id="CP108341">
    <property type="protein sequence ID" value="WTW31453.1"/>
    <property type="molecule type" value="Genomic_DNA"/>
</dbReference>